<dbReference type="Proteomes" id="UP000009183">
    <property type="component" value="Chromosome 1"/>
</dbReference>
<proteinExistence type="predicted"/>
<sequence>MWPAEDKCRHGVVKMLKKIKHPPLNVSGLRNGPI</sequence>
<gene>
    <name evidence="1" type="ordered locus">VIT_01s0150g00420</name>
</gene>
<evidence type="ECO:0000313" key="2">
    <source>
        <dbReference type="Proteomes" id="UP000009183"/>
    </source>
</evidence>
<dbReference type="EMBL" id="FN595770">
    <property type="protein sequence ID" value="CCB52281.1"/>
    <property type="molecule type" value="Genomic_DNA"/>
</dbReference>
<evidence type="ECO:0000313" key="1">
    <source>
        <dbReference type="EMBL" id="CCB52281.1"/>
    </source>
</evidence>
<protein>
    <submittedName>
        <fullName evidence="1">Uncharacterized protein</fullName>
    </submittedName>
</protein>
<dbReference type="InParanoid" id="F6HJ84"/>
<dbReference type="AlphaFoldDB" id="F6HJ84"/>
<accession>F6HJ84</accession>
<organism evidence="1 2">
    <name type="scientific">Vitis vinifera</name>
    <name type="common">Grape</name>
    <dbReference type="NCBI Taxonomy" id="29760"/>
    <lineage>
        <taxon>Eukaryota</taxon>
        <taxon>Viridiplantae</taxon>
        <taxon>Streptophyta</taxon>
        <taxon>Embryophyta</taxon>
        <taxon>Tracheophyta</taxon>
        <taxon>Spermatophyta</taxon>
        <taxon>Magnoliopsida</taxon>
        <taxon>eudicotyledons</taxon>
        <taxon>Gunneridae</taxon>
        <taxon>Pentapetalae</taxon>
        <taxon>rosids</taxon>
        <taxon>Vitales</taxon>
        <taxon>Vitaceae</taxon>
        <taxon>Viteae</taxon>
        <taxon>Vitis</taxon>
    </lineage>
</organism>
<dbReference type="PaxDb" id="29760-VIT_01s0150g00420.t01"/>
<name>F6HJ84_VITVI</name>
<keyword evidence="2" id="KW-1185">Reference proteome</keyword>
<dbReference type="HOGENOM" id="CLU_3378020_0_0_1"/>
<reference evidence="2" key="1">
    <citation type="journal article" date="2007" name="Nature">
        <title>The grapevine genome sequence suggests ancestral hexaploidization in major angiosperm phyla.</title>
        <authorList>
            <consortium name="The French-Italian Public Consortium for Grapevine Genome Characterization."/>
            <person name="Jaillon O."/>
            <person name="Aury J.-M."/>
            <person name="Noel B."/>
            <person name="Policriti A."/>
            <person name="Clepet C."/>
            <person name="Casagrande A."/>
            <person name="Choisne N."/>
            <person name="Aubourg S."/>
            <person name="Vitulo N."/>
            <person name="Jubin C."/>
            <person name="Vezzi A."/>
            <person name="Legeai F."/>
            <person name="Hugueney P."/>
            <person name="Dasilva C."/>
            <person name="Horner D."/>
            <person name="Mica E."/>
            <person name="Jublot D."/>
            <person name="Poulain J."/>
            <person name="Bruyere C."/>
            <person name="Billault A."/>
            <person name="Segurens B."/>
            <person name="Gouyvenoux M."/>
            <person name="Ugarte E."/>
            <person name="Cattonaro F."/>
            <person name="Anthouard V."/>
            <person name="Vico V."/>
            <person name="Del Fabbro C."/>
            <person name="Alaux M."/>
            <person name="Di Gaspero G."/>
            <person name="Dumas V."/>
            <person name="Felice N."/>
            <person name="Paillard S."/>
            <person name="Juman I."/>
            <person name="Moroldo M."/>
            <person name="Scalabrin S."/>
            <person name="Canaguier A."/>
            <person name="Le Clainche I."/>
            <person name="Malacrida G."/>
            <person name="Durand E."/>
            <person name="Pesole G."/>
            <person name="Laucou V."/>
            <person name="Chatelet P."/>
            <person name="Merdinoglu D."/>
            <person name="Delledonne M."/>
            <person name="Pezzotti M."/>
            <person name="Lecharny A."/>
            <person name="Scarpelli C."/>
            <person name="Artiguenave F."/>
            <person name="Pe M.E."/>
            <person name="Valle G."/>
            <person name="Morgante M."/>
            <person name="Caboche M."/>
            <person name="Adam-Blondon A.-F."/>
            <person name="Weissenbach J."/>
            <person name="Quetier F."/>
            <person name="Wincker P."/>
        </authorList>
    </citation>
    <scope>NUCLEOTIDE SEQUENCE [LARGE SCALE GENOMIC DNA]</scope>
    <source>
        <strain evidence="2">cv. Pinot noir / PN40024</strain>
    </source>
</reference>